<evidence type="ECO:0000313" key="2">
    <source>
        <dbReference type="EMBL" id="GBO01623.1"/>
    </source>
</evidence>
<accession>A0A4Y2TLW3</accession>
<dbReference type="AlphaFoldDB" id="A0A4Y2TLW3"/>
<proteinExistence type="predicted"/>
<name>A0A4Y2TLW3_ARAVE</name>
<sequence length="137" mass="15545">MRATSGREHVRKISFIGSWARQPAMATPLKPHSETTSKLVSSKPQPRKLPIQSTKQQPHWPTYPTRHKTQNHNRIAQITQPHLSNVKLCCNFQSTSSEICRNQSPNTASQQYNANIYQCTLRLLASFILPSDSLSCF</sequence>
<evidence type="ECO:0000256" key="1">
    <source>
        <dbReference type="SAM" id="MobiDB-lite"/>
    </source>
</evidence>
<feature type="region of interest" description="Disordered" evidence="1">
    <location>
        <begin position="24"/>
        <end position="70"/>
    </location>
</feature>
<dbReference type="Proteomes" id="UP000499080">
    <property type="component" value="Unassembled WGS sequence"/>
</dbReference>
<comment type="caution">
    <text evidence="2">The sequence shown here is derived from an EMBL/GenBank/DDBJ whole genome shotgun (WGS) entry which is preliminary data.</text>
</comment>
<reference evidence="2 3" key="1">
    <citation type="journal article" date="2019" name="Sci. Rep.">
        <title>Orb-weaving spider Araneus ventricosus genome elucidates the spidroin gene catalogue.</title>
        <authorList>
            <person name="Kono N."/>
            <person name="Nakamura H."/>
            <person name="Ohtoshi R."/>
            <person name="Moran D.A.P."/>
            <person name="Shinohara A."/>
            <person name="Yoshida Y."/>
            <person name="Fujiwara M."/>
            <person name="Mori M."/>
            <person name="Tomita M."/>
            <person name="Arakawa K."/>
        </authorList>
    </citation>
    <scope>NUCLEOTIDE SEQUENCE [LARGE SCALE GENOMIC DNA]</scope>
</reference>
<dbReference type="EMBL" id="BGPR01029684">
    <property type="protein sequence ID" value="GBO01623.1"/>
    <property type="molecule type" value="Genomic_DNA"/>
</dbReference>
<organism evidence="2 3">
    <name type="scientific">Araneus ventricosus</name>
    <name type="common">Orbweaver spider</name>
    <name type="synonym">Epeira ventricosa</name>
    <dbReference type="NCBI Taxonomy" id="182803"/>
    <lineage>
        <taxon>Eukaryota</taxon>
        <taxon>Metazoa</taxon>
        <taxon>Ecdysozoa</taxon>
        <taxon>Arthropoda</taxon>
        <taxon>Chelicerata</taxon>
        <taxon>Arachnida</taxon>
        <taxon>Araneae</taxon>
        <taxon>Araneomorphae</taxon>
        <taxon>Entelegynae</taxon>
        <taxon>Araneoidea</taxon>
        <taxon>Araneidae</taxon>
        <taxon>Araneus</taxon>
    </lineage>
</organism>
<keyword evidence="3" id="KW-1185">Reference proteome</keyword>
<evidence type="ECO:0000313" key="3">
    <source>
        <dbReference type="Proteomes" id="UP000499080"/>
    </source>
</evidence>
<protein>
    <submittedName>
        <fullName evidence="2">Uncharacterized protein</fullName>
    </submittedName>
</protein>
<feature type="compositionally biased region" description="Polar residues" evidence="1">
    <location>
        <begin position="34"/>
        <end position="44"/>
    </location>
</feature>
<gene>
    <name evidence="2" type="ORF">AVEN_152835_1</name>
</gene>